<accession>A0A158C5C3</accession>
<dbReference type="OrthoDB" id="7059313at2"/>
<dbReference type="RefSeq" id="WP_086972001.1">
    <property type="nucleotide sequence ID" value="NZ_FCOJ02000042.1"/>
</dbReference>
<dbReference type="AlphaFoldDB" id="A0A158C5C3"/>
<comment type="caution">
    <text evidence="1">The sequence shown here is derived from an EMBL/GenBank/DDBJ whole genome shotgun (WGS) entry which is preliminary data.</text>
</comment>
<gene>
    <name evidence="1" type="ORF">AWB82_05000</name>
</gene>
<reference evidence="1" key="1">
    <citation type="submission" date="2016-01" db="EMBL/GenBank/DDBJ databases">
        <authorList>
            <person name="Peeters C."/>
        </authorList>
    </citation>
    <scope>NUCLEOTIDE SEQUENCE [LARGE SCALE GENOMIC DNA]</scope>
    <source>
        <strain evidence="1">LMG 29325</strain>
    </source>
</reference>
<evidence type="ECO:0000313" key="2">
    <source>
        <dbReference type="Proteomes" id="UP000054596"/>
    </source>
</evidence>
<dbReference type="Proteomes" id="UP000054596">
    <property type="component" value="Unassembled WGS sequence"/>
</dbReference>
<keyword evidence="2" id="KW-1185">Reference proteome</keyword>
<protein>
    <submittedName>
        <fullName evidence="1">Uncharacterized protein</fullName>
    </submittedName>
</protein>
<name>A0A158C5C3_9BURK</name>
<organism evidence="1 2">
    <name type="scientific">Caballeronia glebae</name>
    <dbReference type="NCBI Taxonomy" id="1777143"/>
    <lineage>
        <taxon>Bacteria</taxon>
        <taxon>Pseudomonadati</taxon>
        <taxon>Pseudomonadota</taxon>
        <taxon>Betaproteobacteria</taxon>
        <taxon>Burkholderiales</taxon>
        <taxon>Burkholderiaceae</taxon>
        <taxon>Caballeronia</taxon>
    </lineage>
</organism>
<proteinExistence type="predicted"/>
<sequence length="339" mass="37963">MSTLFVVQNDTHAKNFNIMAREAVARGEAVSILLLDGATHESTQRFFDESLNPLIRHVEQTSNAFYRSGNMCRARTCLQFRAWARETIGTFDHVVLGNDGALQKIIVKAARARSANCRVSVVLDGLLTREKGLRALTKRRLQRLAENLNLDALFPSTVGISCLIDDITVMHTSVADVLRFHGSKAQDIVVAPLPRHAAIRATARRYESGKTRILFLGGAYLWHNEQVGHSRQVEDFSAFCEFATRSTDVECRLRIHPRDDISIYRQLDSARLQVGGSENSLEHDLAWADIVVASRSSGLFDAMLAGRRVFVYTAHFPLPNDDTFFSSLPSVSTFEELRK</sequence>
<dbReference type="STRING" id="1777143.AWB82_05000"/>
<dbReference type="EMBL" id="FCOJ02000042">
    <property type="protein sequence ID" value="SAK77480.1"/>
    <property type="molecule type" value="Genomic_DNA"/>
</dbReference>
<evidence type="ECO:0000313" key="1">
    <source>
        <dbReference type="EMBL" id="SAK77480.1"/>
    </source>
</evidence>